<dbReference type="EMBL" id="JACHMH010000001">
    <property type="protein sequence ID" value="MBB4681089.1"/>
    <property type="molecule type" value="Genomic_DNA"/>
</dbReference>
<keyword evidence="3" id="KW-1185">Reference proteome</keyword>
<dbReference type="PANTHER" id="PTHR11715:SF3">
    <property type="entry name" value="GLYCINE CLEAVAGE SYSTEM H PROTEIN-RELATED"/>
    <property type="match status" value="1"/>
</dbReference>
<dbReference type="Proteomes" id="UP000533598">
    <property type="component" value="Unassembled WGS sequence"/>
</dbReference>
<accession>A0A7W7CH34</accession>
<proteinExistence type="predicted"/>
<protein>
    <submittedName>
        <fullName evidence="2">Glycine cleavage system H protein</fullName>
    </submittedName>
</protein>
<gene>
    <name evidence="2" type="ORF">HNR67_007207</name>
</gene>
<dbReference type="GO" id="GO:0005829">
    <property type="term" value="C:cytosol"/>
    <property type="evidence" value="ECO:0007669"/>
    <property type="project" value="TreeGrafter"/>
</dbReference>
<evidence type="ECO:0000256" key="1">
    <source>
        <dbReference type="ARBA" id="ARBA00022823"/>
    </source>
</evidence>
<dbReference type="InterPro" id="IPR011053">
    <property type="entry name" value="Single_hybrid_motif"/>
</dbReference>
<evidence type="ECO:0000313" key="2">
    <source>
        <dbReference type="EMBL" id="MBB4681089.1"/>
    </source>
</evidence>
<dbReference type="SUPFAM" id="SSF51230">
    <property type="entry name" value="Single hybrid motif"/>
    <property type="match status" value="1"/>
</dbReference>
<organism evidence="2 3">
    <name type="scientific">Crossiella cryophila</name>
    <dbReference type="NCBI Taxonomy" id="43355"/>
    <lineage>
        <taxon>Bacteria</taxon>
        <taxon>Bacillati</taxon>
        <taxon>Actinomycetota</taxon>
        <taxon>Actinomycetes</taxon>
        <taxon>Pseudonocardiales</taxon>
        <taxon>Pseudonocardiaceae</taxon>
        <taxon>Crossiella</taxon>
    </lineage>
</organism>
<dbReference type="Pfam" id="PF01597">
    <property type="entry name" value="GCV_H"/>
    <property type="match status" value="1"/>
</dbReference>
<evidence type="ECO:0000313" key="3">
    <source>
        <dbReference type="Proteomes" id="UP000533598"/>
    </source>
</evidence>
<dbReference type="InterPro" id="IPR033753">
    <property type="entry name" value="GCV_H/Fam206"/>
</dbReference>
<sequence>MAVKDLYQELADVPDKFDYTADHAWIEFGEDTVKLGLTAPASRCLGTVRYLSLPPRGARLEAGERCGLIASIRLCSDLFAPVSGEVVEVNTEVLDDPSLLLCSNDSDVSWLVKVRLTAWPEHVLTPEEYRECVGSAFPSHAKD</sequence>
<keyword evidence="1" id="KW-0450">Lipoyl</keyword>
<dbReference type="Gene3D" id="2.40.50.100">
    <property type="match status" value="1"/>
</dbReference>
<name>A0A7W7CH34_9PSEU</name>
<dbReference type="AlphaFoldDB" id="A0A7W7CH34"/>
<dbReference type="CDD" id="cd06848">
    <property type="entry name" value="GCS_H"/>
    <property type="match status" value="1"/>
</dbReference>
<reference evidence="2 3" key="1">
    <citation type="submission" date="2020-08" db="EMBL/GenBank/DDBJ databases">
        <title>Sequencing the genomes of 1000 actinobacteria strains.</title>
        <authorList>
            <person name="Klenk H.-P."/>
        </authorList>
    </citation>
    <scope>NUCLEOTIDE SEQUENCE [LARGE SCALE GENOMIC DNA]</scope>
    <source>
        <strain evidence="2 3">DSM 44230</strain>
    </source>
</reference>
<dbReference type="RefSeq" id="WP_185007402.1">
    <property type="nucleotide sequence ID" value="NZ_BAAAUI010000054.1"/>
</dbReference>
<dbReference type="PANTHER" id="PTHR11715">
    <property type="entry name" value="GLYCINE CLEAVAGE SYSTEM H PROTEIN"/>
    <property type="match status" value="1"/>
</dbReference>
<dbReference type="GO" id="GO:0009249">
    <property type="term" value="P:protein lipoylation"/>
    <property type="evidence" value="ECO:0007669"/>
    <property type="project" value="TreeGrafter"/>
</dbReference>
<comment type="caution">
    <text evidence="2">The sequence shown here is derived from an EMBL/GenBank/DDBJ whole genome shotgun (WGS) entry which is preliminary data.</text>
</comment>
<dbReference type="GO" id="GO:0005960">
    <property type="term" value="C:glycine cleavage complex"/>
    <property type="evidence" value="ECO:0007669"/>
    <property type="project" value="InterPro"/>
</dbReference>
<dbReference type="GO" id="GO:0019464">
    <property type="term" value="P:glycine decarboxylation via glycine cleavage system"/>
    <property type="evidence" value="ECO:0007669"/>
    <property type="project" value="InterPro"/>
</dbReference>
<dbReference type="InterPro" id="IPR002930">
    <property type="entry name" value="GCV_H"/>
</dbReference>